<evidence type="ECO:0000256" key="12">
    <source>
        <dbReference type="ARBA" id="ARBA00023136"/>
    </source>
</evidence>
<comment type="pathway">
    <text evidence="3">Lipid metabolism; sphingolipid metabolism.</text>
</comment>
<protein>
    <recommendedName>
        <fullName evidence="18">Anoctamin</fullName>
    </recommendedName>
</protein>
<dbReference type="GO" id="GO:0050291">
    <property type="term" value="F:sphingosine N-acyltransferase activity"/>
    <property type="evidence" value="ECO:0007669"/>
    <property type="project" value="UniProtKB-ARBA"/>
</dbReference>
<dbReference type="InterPro" id="IPR009057">
    <property type="entry name" value="Homeodomain-like_sf"/>
</dbReference>
<keyword evidence="23" id="KW-1185">Reference proteome</keyword>
<keyword evidence="15 17" id="KW-0539">Nucleus</keyword>
<evidence type="ECO:0000259" key="21">
    <source>
        <dbReference type="PROSITE" id="PS50922"/>
    </source>
</evidence>
<feature type="region of interest" description="Disordered" evidence="19">
    <location>
        <begin position="1676"/>
        <end position="1714"/>
    </location>
</feature>
<comment type="similarity">
    <text evidence="5 18">Belongs to the anoctamin family.</text>
</comment>
<keyword evidence="15 17" id="KW-0371">Homeobox</keyword>
<feature type="region of interest" description="Disordered" evidence="19">
    <location>
        <begin position="702"/>
        <end position="726"/>
    </location>
</feature>
<dbReference type="SMART" id="SM00724">
    <property type="entry name" value="TLC"/>
    <property type="match status" value="1"/>
</dbReference>
<keyword evidence="7" id="KW-0444">Lipid biosynthesis</keyword>
<feature type="DNA-binding region" description="Homeobox" evidence="15">
    <location>
        <begin position="1425"/>
        <end position="1468"/>
    </location>
</feature>
<evidence type="ECO:0000259" key="20">
    <source>
        <dbReference type="PROSITE" id="PS50071"/>
    </source>
</evidence>
<feature type="transmembrane region" description="Helical" evidence="18">
    <location>
        <begin position="525"/>
        <end position="551"/>
    </location>
</feature>
<feature type="transmembrane region" description="Helical" evidence="18">
    <location>
        <begin position="898"/>
        <end position="919"/>
    </location>
</feature>
<feature type="compositionally biased region" description="Polar residues" evidence="19">
    <location>
        <begin position="1161"/>
        <end position="1197"/>
    </location>
</feature>
<name>A0AAV2KW69_KNICA</name>
<evidence type="ECO:0000256" key="11">
    <source>
        <dbReference type="ARBA" id="ARBA00022989"/>
    </source>
</evidence>
<keyword evidence="8" id="KW-0808">Transferase</keyword>
<feature type="compositionally biased region" description="Basic and acidic residues" evidence="19">
    <location>
        <begin position="713"/>
        <end position="726"/>
    </location>
</feature>
<dbReference type="GO" id="GO:0003677">
    <property type="term" value="F:DNA binding"/>
    <property type="evidence" value="ECO:0007669"/>
    <property type="project" value="UniProtKB-UniRule"/>
</dbReference>
<proteinExistence type="inferred from homology"/>
<comment type="caution">
    <text evidence="18">Lacks conserved residue(s) required for the propagation of feature annotation.</text>
</comment>
<keyword evidence="11 18" id="KW-1133">Transmembrane helix</keyword>
<dbReference type="Proteomes" id="UP001497482">
    <property type="component" value="Chromosome 2"/>
</dbReference>
<feature type="region of interest" description="Disordered" evidence="19">
    <location>
        <begin position="1005"/>
        <end position="1054"/>
    </location>
</feature>
<feature type="compositionally biased region" description="Polar residues" evidence="19">
    <location>
        <begin position="1101"/>
        <end position="1115"/>
    </location>
</feature>
<dbReference type="GO" id="GO:0005886">
    <property type="term" value="C:plasma membrane"/>
    <property type="evidence" value="ECO:0007669"/>
    <property type="project" value="UniProtKB-SubCell"/>
</dbReference>
<feature type="transmembrane region" description="Helical" evidence="18">
    <location>
        <begin position="415"/>
        <end position="435"/>
    </location>
</feature>
<evidence type="ECO:0000256" key="19">
    <source>
        <dbReference type="SAM" id="MobiDB-lite"/>
    </source>
</evidence>
<dbReference type="GO" id="GO:0005634">
    <property type="term" value="C:nucleus"/>
    <property type="evidence" value="ECO:0007669"/>
    <property type="project" value="UniProtKB-SubCell"/>
</dbReference>
<dbReference type="SMART" id="SM00389">
    <property type="entry name" value="HOX"/>
    <property type="match status" value="1"/>
</dbReference>
<evidence type="ECO:0000256" key="8">
    <source>
        <dbReference type="ARBA" id="ARBA00022679"/>
    </source>
</evidence>
<feature type="compositionally biased region" description="Acidic residues" evidence="19">
    <location>
        <begin position="1034"/>
        <end position="1047"/>
    </location>
</feature>
<dbReference type="PANTHER" id="PTHR12308">
    <property type="entry name" value="ANOCTAMIN"/>
    <property type="match status" value="1"/>
</dbReference>
<feature type="region of interest" description="Disordered" evidence="19">
    <location>
        <begin position="469"/>
        <end position="496"/>
    </location>
</feature>
<dbReference type="InterPro" id="IPR007632">
    <property type="entry name" value="Anoctamin"/>
</dbReference>
<keyword evidence="9 16" id="KW-0812">Transmembrane</keyword>
<sequence>MSEPLPLHSSTLVSLARSLSGIGNDVTNGGPPSAPDHSEPPQSVTGIELGPGLYFADGKRKVDYVLSYKFKKRRPSKSRLSIASIASNGSVGFPNVGPRFDDGESGECATTAEPEEQRLTEEEKVLMREEFEAKLLESGLQLERDQERVHGIRFLRLHIPWPILSREAELQKIKVAVKKRCDLRKRTGIAGMWDYTLATISTPFQPDVPELEIQKDPQTRMRFKTLKYAFIRDKLHLYDIKSTETLFDNATRSRIVAEIISRITCTKTCQTTGIQSLLARGVYESAFPLHDGSFTRRGRRDQRNDRQILHEEWANYGVMHKYQPVDLIRKYFGEQIGLYFAWLGVYTQLLIPPSLLSIMVFLYGVFTVDSNIPSEETCDERLNITMCPLCDRVCDYWQLSSVCSLAKATYLFDNGATVLFAIFMSLWAACFLEHWKRRQMYLKHAWDLTSMQDDEERVQEELRPEYESALQEKREKMKAQNTKKQAKSTDETDGETDQMLISQQEIDTLAVEDHLCGYLINVSTVIFLIVVTVSAVVGVAVYRICMLSVWSMNPDPEAKASVRITVTTTGIVLNMLVVLVLEEVYGAIAVWLTELEIPRTKEEFEERIIFKSFFLKSMNAFAPIFYVAFFKGRFSGRPGDYVYAFGDYRMEECAPPGCLIELCIQLSMIMLGKQLIQNNIFEVLIPKLKKMYRSFQEQKGARKAAAEEEENEGEGKRPRQQYHKDHTLEPYEGVTPEYMEMIIQFGFVSLFVASFPLAPAFALLNNVIEIRLDASKFVTEIRRPDPVRCKDIGIWFHILCGISKFAVITNAFVISFTSEFVPRMVYQYMYSVNGTMAGYTNHSLSYFNVSDFARGSAPTSTLLSGVSVCRYKDYRDPPWAPDAYTFSKHYWSMLAAKLAFVIFFQNLAMFLSLVVAWIIPDVPRSLRDQLKKENMMLMDFLVEHEKGARGHHSKRSIPNINLTVEAAAEDQEIERLMEEEELYFGNDYIHPSDSDPDIVRSFAQAADEQPGPMEQRDSSEDSGSDGGEWKQPQDSEDIKEEEKEQEDSEHPGAEIVDLDALMTELGMSDDVSSCTAEPPHSASQQQIQGEPQAPVKAPSKPGSTHCLQTSRTLSVDGSPYTLIDPPPAAAKGRCSTLPSCHRGPQACYSLPRPSHSSLSRQNSTPLVSLRPITTSSQASEQPCRSPSSEPLQTSSTDLFRLKEPPPQPRRSRGTARCSTLPPRQRPPGHEPQNTRPSHSASLSTLGEHVPRSPSQLKGNTPDQAGSSPYYLPVNGRFVGASQHSKLNSPSYHLCKEHGKQGSFFNQNGRSIDKARRIYNSCKNNNRHYKQICQRNIDCSMLQTVYEWIWWERLWLPLDVSWSDLEDTDGRVYAKASQLYDVVPFALCLLLLRYVFERFVATPLADRWGVQDKPRTPPEANSVLEEYFCNKSRLPSQADVLSLCKKISCSERKIQIWFRRRRNQNRPGLRKRFGEASWRCVFYFCAFFGGVLALYDKAWLYDLRQVWAGFPKQSLLPSQYWYYYTEMGFYLSLLLSLTFDVKRKDFNEQVVHHIATLLLLSFSWISNYIRIGTLVMAVHDSADILLEGAKVVNYTQCNKAANCIFVVFTALFMLTRLVIFPFWLIHCTWVYPLELYPAFFGYYFFNVMLVVLQGLHVYWAVLISRMLYKSLFGTLEGDDRSDAEEEEDESDSAKEEKHKARHINGSGARDRASGH</sequence>
<evidence type="ECO:0000313" key="22">
    <source>
        <dbReference type="EMBL" id="CAL1592282.1"/>
    </source>
</evidence>
<keyword evidence="10" id="KW-0256">Endoplasmic reticulum</keyword>
<evidence type="ECO:0000256" key="14">
    <source>
        <dbReference type="ARBA" id="ARBA00049036"/>
    </source>
</evidence>
<evidence type="ECO:0000256" key="15">
    <source>
        <dbReference type="PROSITE-ProRule" id="PRU00108"/>
    </source>
</evidence>
<keyword evidence="15 17" id="KW-0238">DNA-binding</keyword>
<evidence type="ECO:0000256" key="3">
    <source>
        <dbReference type="ARBA" id="ARBA00004760"/>
    </source>
</evidence>
<feature type="transmembrane region" description="Helical" evidence="18">
    <location>
        <begin position="1639"/>
        <end position="1660"/>
    </location>
</feature>
<dbReference type="InterPro" id="IPR049452">
    <property type="entry name" value="Anoctamin_TM"/>
</dbReference>
<dbReference type="PROSITE" id="PS50922">
    <property type="entry name" value="TLC"/>
    <property type="match status" value="1"/>
</dbReference>
<keyword evidence="13" id="KW-0325">Glycoprotein</keyword>
<feature type="transmembrane region" description="Helical" evidence="18">
    <location>
        <begin position="792"/>
        <end position="816"/>
    </location>
</feature>
<dbReference type="GO" id="GO:0005229">
    <property type="term" value="F:intracellularly calcium-gated chloride channel activity"/>
    <property type="evidence" value="ECO:0007669"/>
    <property type="project" value="TreeGrafter"/>
</dbReference>
<dbReference type="InterPro" id="IPR032394">
    <property type="entry name" value="Anoct_dimer"/>
</dbReference>
<feature type="transmembrane region" description="Helical" evidence="18">
    <location>
        <begin position="571"/>
        <end position="592"/>
    </location>
</feature>
<comment type="catalytic activity">
    <reaction evidence="14">
        <text>sphinganine + octadecanoyl-CoA = N-(octadecanoyl)-sphinganine + CoA + H(+)</text>
        <dbReference type="Rhea" id="RHEA:36547"/>
        <dbReference type="ChEBI" id="CHEBI:15378"/>
        <dbReference type="ChEBI" id="CHEBI:57287"/>
        <dbReference type="ChEBI" id="CHEBI:57394"/>
        <dbReference type="ChEBI" id="CHEBI:57817"/>
        <dbReference type="ChEBI" id="CHEBI:67033"/>
    </reaction>
    <physiologicalReaction direction="left-to-right" evidence="14">
        <dbReference type="Rhea" id="RHEA:36548"/>
    </physiologicalReaction>
</comment>
<feature type="region of interest" description="Disordered" evidence="19">
    <location>
        <begin position="21"/>
        <end position="47"/>
    </location>
</feature>
<dbReference type="CDD" id="cd00086">
    <property type="entry name" value="homeodomain"/>
    <property type="match status" value="1"/>
</dbReference>
<feature type="compositionally biased region" description="Acidic residues" evidence="19">
    <location>
        <begin position="1678"/>
        <end position="1689"/>
    </location>
</feature>
<evidence type="ECO:0000313" key="23">
    <source>
        <dbReference type="Proteomes" id="UP001497482"/>
    </source>
</evidence>
<evidence type="ECO:0000256" key="9">
    <source>
        <dbReference type="ARBA" id="ARBA00022692"/>
    </source>
</evidence>
<evidence type="ECO:0000256" key="7">
    <source>
        <dbReference type="ARBA" id="ARBA00022516"/>
    </source>
</evidence>
<dbReference type="PANTHER" id="PTHR12308:SF20">
    <property type="entry name" value="ANOCTAMIN-2"/>
    <property type="match status" value="1"/>
</dbReference>
<reference evidence="22 23" key="1">
    <citation type="submission" date="2024-04" db="EMBL/GenBank/DDBJ databases">
        <authorList>
            <person name="Waldvogel A.-M."/>
            <person name="Schoenle A."/>
        </authorList>
    </citation>
    <scope>NUCLEOTIDE SEQUENCE [LARGE SCALE GENOMIC DNA]</scope>
</reference>
<accession>A0AAV2KW69</accession>
<dbReference type="Pfam" id="PF16178">
    <property type="entry name" value="Anoct_dimer"/>
    <property type="match status" value="1"/>
</dbReference>
<feature type="compositionally biased region" description="Polar residues" evidence="19">
    <location>
        <begin position="1070"/>
        <end position="1089"/>
    </location>
</feature>
<evidence type="ECO:0000256" key="6">
    <source>
        <dbReference type="ARBA" id="ARBA00022475"/>
    </source>
</evidence>
<feature type="transmembrane region" description="Helical" evidence="18">
    <location>
        <begin position="741"/>
        <end position="764"/>
    </location>
</feature>
<feature type="compositionally biased region" description="Polar residues" evidence="19">
    <location>
        <begin position="1231"/>
        <end position="1244"/>
    </location>
</feature>
<evidence type="ECO:0000256" key="4">
    <source>
        <dbReference type="ARBA" id="ARBA00004991"/>
    </source>
</evidence>
<dbReference type="GO" id="GO:0046983">
    <property type="term" value="F:protein dimerization activity"/>
    <property type="evidence" value="ECO:0007669"/>
    <property type="project" value="InterPro"/>
</dbReference>
<gene>
    <name evidence="22" type="ORF">KC01_LOCUS21556</name>
</gene>
<dbReference type="FunFam" id="1.10.10.60:FF:000020">
    <property type="entry name" value="Ceramide synthase 5"/>
    <property type="match status" value="1"/>
</dbReference>
<dbReference type="Pfam" id="PF00046">
    <property type="entry name" value="Homeodomain"/>
    <property type="match status" value="1"/>
</dbReference>
<keyword evidence="7" id="KW-0443">Lipid metabolism</keyword>
<evidence type="ECO:0000256" key="18">
    <source>
        <dbReference type="RuleBase" id="RU280814"/>
    </source>
</evidence>
<dbReference type="Pfam" id="PF04547">
    <property type="entry name" value="Anoctamin"/>
    <property type="match status" value="1"/>
</dbReference>
<feature type="compositionally biased region" description="Basic and acidic residues" evidence="19">
    <location>
        <begin position="469"/>
        <end position="478"/>
    </location>
</feature>
<evidence type="ECO:0000256" key="16">
    <source>
        <dbReference type="PROSITE-ProRule" id="PRU00205"/>
    </source>
</evidence>
<dbReference type="InterPro" id="IPR006634">
    <property type="entry name" value="TLC-dom"/>
</dbReference>
<feature type="transmembrane region" description="Helical" evidence="18">
    <location>
        <begin position="1602"/>
        <end position="1624"/>
    </location>
</feature>
<dbReference type="GO" id="GO:0005789">
    <property type="term" value="C:endoplasmic reticulum membrane"/>
    <property type="evidence" value="ECO:0007669"/>
    <property type="project" value="UniProtKB-SubCell"/>
</dbReference>
<keyword evidence="6" id="KW-1003">Cell membrane</keyword>
<feature type="compositionally biased region" description="Polar residues" evidence="19">
    <location>
        <begin position="1252"/>
        <end position="1266"/>
    </location>
</feature>
<dbReference type="SUPFAM" id="SSF46689">
    <property type="entry name" value="Homeodomain-like"/>
    <property type="match status" value="1"/>
</dbReference>
<dbReference type="InterPro" id="IPR001356">
    <property type="entry name" value="HD"/>
</dbReference>
<evidence type="ECO:0000256" key="1">
    <source>
        <dbReference type="ARBA" id="ARBA00004477"/>
    </source>
</evidence>
<evidence type="ECO:0000256" key="10">
    <source>
        <dbReference type="ARBA" id="ARBA00022824"/>
    </source>
</evidence>
<feature type="transmembrane region" description="Helical" evidence="18">
    <location>
        <begin position="1479"/>
        <end position="1500"/>
    </location>
</feature>
<feature type="domain" description="TLC" evidence="21">
    <location>
        <begin position="1470"/>
        <end position="1671"/>
    </location>
</feature>
<evidence type="ECO:0000256" key="5">
    <source>
        <dbReference type="ARBA" id="ARBA00009671"/>
    </source>
</evidence>
<feature type="transmembrane region" description="Helical" evidence="18">
    <location>
        <begin position="613"/>
        <end position="630"/>
    </location>
</feature>
<feature type="compositionally biased region" description="Low complexity" evidence="19">
    <location>
        <begin position="1149"/>
        <end position="1160"/>
    </location>
</feature>
<evidence type="ECO:0000256" key="2">
    <source>
        <dbReference type="ARBA" id="ARBA00004651"/>
    </source>
</evidence>
<feature type="domain" description="Homeobox" evidence="20">
    <location>
        <begin position="1423"/>
        <end position="1467"/>
    </location>
</feature>
<comment type="subcellular location">
    <subcellularLocation>
        <location evidence="2">Cell membrane</location>
        <topology evidence="2">Multi-pass membrane protein</topology>
    </subcellularLocation>
    <subcellularLocation>
        <location evidence="1">Endoplasmic reticulum membrane</location>
        <topology evidence="1">Multi-pass membrane protein</topology>
    </subcellularLocation>
    <subcellularLocation>
        <location evidence="18">Membrane</location>
        <topology evidence="18">Multi-pass membrane protein</topology>
    </subcellularLocation>
    <subcellularLocation>
        <location evidence="15 17">Nucleus</location>
    </subcellularLocation>
</comment>
<feature type="region of interest" description="Disordered" evidence="19">
    <location>
        <begin position="1069"/>
        <end position="1268"/>
    </location>
</feature>
<organism evidence="22 23">
    <name type="scientific">Knipowitschia caucasica</name>
    <name type="common">Caucasian dwarf goby</name>
    <name type="synonym">Pomatoschistus caucasicus</name>
    <dbReference type="NCBI Taxonomy" id="637954"/>
    <lineage>
        <taxon>Eukaryota</taxon>
        <taxon>Metazoa</taxon>
        <taxon>Chordata</taxon>
        <taxon>Craniata</taxon>
        <taxon>Vertebrata</taxon>
        <taxon>Euteleostomi</taxon>
        <taxon>Actinopterygii</taxon>
        <taxon>Neopterygii</taxon>
        <taxon>Teleostei</taxon>
        <taxon>Neoteleostei</taxon>
        <taxon>Acanthomorphata</taxon>
        <taxon>Gobiaria</taxon>
        <taxon>Gobiiformes</taxon>
        <taxon>Gobioidei</taxon>
        <taxon>Gobiidae</taxon>
        <taxon>Gobiinae</taxon>
        <taxon>Knipowitschia</taxon>
    </lineage>
</organism>
<evidence type="ECO:0000256" key="17">
    <source>
        <dbReference type="RuleBase" id="RU000682"/>
    </source>
</evidence>
<dbReference type="Pfam" id="PF03798">
    <property type="entry name" value="TRAM_LAG1_CLN8"/>
    <property type="match status" value="1"/>
</dbReference>
<dbReference type="GO" id="GO:0046513">
    <property type="term" value="P:ceramide biosynthetic process"/>
    <property type="evidence" value="ECO:0007669"/>
    <property type="project" value="UniProtKB-ARBA"/>
</dbReference>
<keyword evidence="12 16" id="KW-0472">Membrane</keyword>
<dbReference type="PROSITE" id="PS50071">
    <property type="entry name" value="HOMEOBOX_2"/>
    <property type="match status" value="1"/>
</dbReference>
<comment type="pathway">
    <text evidence="4">Sphingolipid metabolism.</text>
</comment>
<feature type="transmembrane region" description="Helical" evidence="18">
    <location>
        <begin position="339"/>
        <end position="366"/>
    </location>
</feature>
<dbReference type="EMBL" id="OZ035824">
    <property type="protein sequence ID" value="CAL1592282.1"/>
    <property type="molecule type" value="Genomic_DNA"/>
</dbReference>
<dbReference type="Gene3D" id="1.10.10.60">
    <property type="entry name" value="Homeodomain-like"/>
    <property type="match status" value="1"/>
</dbReference>
<evidence type="ECO:0000256" key="13">
    <source>
        <dbReference type="ARBA" id="ARBA00023180"/>
    </source>
</evidence>
<feature type="transmembrane region" description="Helical" evidence="18">
    <location>
        <begin position="1520"/>
        <end position="1538"/>
    </location>
</feature>